<evidence type="ECO:0000313" key="2">
    <source>
        <dbReference type="EMBL" id="RCH41711.1"/>
    </source>
</evidence>
<evidence type="ECO:0000313" key="3">
    <source>
        <dbReference type="Proteomes" id="UP000253208"/>
    </source>
</evidence>
<dbReference type="Gene3D" id="3.30.559.30">
    <property type="entry name" value="Nonribosomal peptide synthetase, condensation domain"/>
    <property type="match status" value="1"/>
</dbReference>
<sequence length="422" mass="50006">MSKELFIPMSSLQCAYMIERERGLKTTGTPCHVYMEFDTVSINETHLRKAWETLYVRHPMMRAKAEMCGLLKIEELNDREAERTIKIWEEDIFIKENMREILSHEKLDIRNGINCRLHLIKRHQKIVRLAFDLDLTMCDVLSFLIILRDLGEFYRYFKRGIIREYHSNEIEEEVLLSENRKSDKVYWEQRLRNSDIAFPLKVKGSIEELVKTKYISINRKMDKKVLDRLTLKLKISTEEILLIVFSYTVLKYTKKEQVLINFPFSNRTKERQNRVGDYTKSIIYRCDIKRGVAFNEFCKAMHKKYKEDIKHVDLDGVSVQRILKNHCQGNEKYPVPLVFSPSFEIPMLSEVFLNEIGDLSYIISQTPGVWLDAQVYQLKQDFFFSWVILEGILDETELSEMMDLYIKILTEIDKSEGGNLDE</sequence>
<dbReference type="Gene3D" id="3.30.559.10">
    <property type="entry name" value="Chloramphenicol acetyltransferase-like domain"/>
    <property type="match status" value="1"/>
</dbReference>
<dbReference type="EMBL" id="PSQG01000037">
    <property type="protein sequence ID" value="RCH41711.1"/>
    <property type="molecule type" value="Genomic_DNA"/>
</dbReference>
<comment type="caution">
    <text evidence="2">The sequence shown here is derived from an EMBL/GenBank/DDBJ whole genome shotgun (WGS) entry which is preliminary data.</text>
</comment>
<dbReference type="Pfam" id="PF00668">
    <property type="entry name" value="Condensation"/>
    <property type="match status" value="1"/>
</dbReference>
<reference evidence="2 3" key="1">
    <citation type="submission" date="2018-02" db="EMBL/GenBank/DDBJ databases">
        <title>Complete genome sequencing of Faecalibacterium prausnitzii strains isolated from the human gut.</title>
        <authorList>
            <person name="Fitzgerald B.C."/>
            <person name="Shkoporov A.N."/>
            <person name="Ross P.R."/>
            <person name="Hill C."/>
        </authorList>
    </citation>
    <scope>NUCLEOTIDE SEQUENCE [LARGE SCALE GENOMIC DNA]</scope>
    <source>
        <strain evidence="2 3">APC942/31-1</strain>
    </source>
</reference>
<dbReference type="PANTHER" id="PTHR45398:SF1">
    <property type="entry name" value="ENZYME, PUTATIVE (JCVI)-RELATED"/>
    <property type="match status" value="1"/>
</dbReference>
<dbReference type="GO" id="GO:0003824">
    <property type="term" value="F:catalytic activity"/>
    <property type="evidence" value="ECO:0007669"/>
    <property type="project" value="InterPro"/>
</dbReference>
<proteinExistence type="predicted"/>
<accession>A0A367FVF2</accession>
<dbReference type="InterPro" id="IPR023213">
    <property type="entry name" value="CAT-like_dom_sf"/>
</dbReference>
<feature type="domain" description="Condensation" evidence="1">
    <location>
        <begin position="32"/>
        <end position="325"/>
    </location>
</feature>
<evidence type="ECO:0000259" key="1">
    <source>
        <dbReference type="Pfam" id="PF00668"/>
    </source>
</evidence>
<dbReference type="InterPro" id="IPR001242">
    <property type="entry name" value="Condensation_dom"/>
</dbReference>
<dbReference type="PANTHER" id="PTHR45398">
    <property type="match status" value="1"/>
</dbReference>
<dbReference type="AlphaFoldDB" id="A0A367FVF2"/>
<dbReference type="Proteomes" id="UP000253208">
    <property type="component" value="Unassembled WGS sequence"/>
</dbReference>
<dbReference type="RefSeq" id="WP_114002842.1">
    <property type="nucleotide sequence ID" value="NZ_PSQG01000037.1"/>
</dbReference>
<gene>
    <name evidence="2" type="ORF">C4886_16970</name>
</gene>
<organism evidence="2 3">
    <name type="scientific">Blautia obeum</name>
    <dbReference type="NCBI Taxonomy" id="40520"/>
    <lineage>
        <taxon>Bacteria</taxon>
        <taxon>Bacillati</taxon>
        <taxon>Bacillota</taxon>
        <taxon>Clostridia</taxon>
        <taxon>Lachnospirales</taxon>
        <taxon>Lachnospiraceae</taxon>
        <taxon>Blautia</taxon>
    </lineage>
</organism>
<dbReference type="SUPFAM" id="SSF52777">
    <property type="entry name" value="CoA-dependent acyltransferases"/>
    <property type="match status" value="2"/>
</dbReference>
<protein>
    <recommendedName>
        <fullName evidence="1">Condensation domain-containing protein</fullName>
    </recommendedName>
</protein>
<dbReference type="GO" id="GO:0008610">
    <property type="term" value="P:lipid biosynthetic process"/>
    <property type="evidence" value="ECO:0007669"/>
    <property type="project" value="UniProtKB-ARBA"/>
</dbReference>
<name>A0A367FVF2_9FIRM</name>